<evidence type="ECO:0000313" key="1">
    <source>
        <dbReference type="EMBL" id="GLB38938.1"/>
    </source>
</evidence>
<keyword evidence="2" id="KW-1185">Reference proteome</keyword>
<dbReference type="Proteomes" id="UP001063166">
    <property type="component" value="Unassembled WGS sequence"/>
</dbReference>
<dbReference type="AlphaFoldDB" id="A0A9P3PN47"/>
<dbReference type="EMBL" id="BRPK01000006">
    <property type="protein sequence ID" value="GLB38938.1"/>
    <property type="molecule type" value="Genomic_DNA"/>
</dbReference>
<reference evidence="1" key="1">
    <citation type="submission" date="2022-07" db="EMBL/GenBank/DDBJ databases">
        <title>The genome of Lyophyllum shimeji provides insight into the initial evolution of ectomycorrhizal fungal genome.</title>
        <authorList>
            <person name="Kobayashi Y."/>
            <person name="Shibata T."/>
            <person name="Hirakawa H."/>
            <person name="Shigenobu S."/>
            <person name="Nishiyama T."/>
            <person name="Yamada A."/>
            <person name="Hasebe M."/>
            <person name="Kawaguchi M."/>
        </authorList>
    </citation>
    <scope>NUCLEOTIDE SEQUENCE</scope>
    <source>
        <strain evidence="1">AT787</strain>
    </source>
</reference>
<gene>
    <name evidence="1" type="ORF">LshimejAT787_0601000</name>
</gene>
<comment type="caution">
    <text evidence="1">The sequence shown here is derived from an EMBL/GenBank/DDBJ whole genome shotgun (WGS) entry which is preliminary data.</text>
</comment>
<sequence>MTLRSSYLASHIYDGSDLSPLLCNIRLFPHLTTFTLFDNFSSSHQWDGVASILQSHAHGANNSRSFVLLCFQASLEQHIIPASRRKNGIILEHSQNGQIPPSVRALPHLLELAPASSMLLRRCSVLRGCRDSGQRLREPEHAKNFQHESGYPQPTTLVPFASKLPGLETLGFVYQHLSAERSLVEQPPHHNFAMLCHSITTLDGNCTPSTLTTTYIGYVVERVRRYEQVLREALPGVETLRPG</sequence>
<evidence type="ECO:0000313" key="2">
    <source>
        <dbReference type="Proteomes" id="UP001063166"/>
    </source>
</evidence>
<organism evidence="1 2">
    <name type="scientific">Lyophyllum shimeji</name>
    <name type="common">Hon-shimeji</name>
    <name type="synonym">Tricholoma shimeji</name>
    <dbReference type="NCBI Taxonomy" id="47721"/>
    <lineage>
        <taxon>Eukaryota</taxon>
        <taxon>Fungi</taxon>
        <taxon>Dikarya</taxon>
        <taxon>Basidiomycota</taxon>
        <taxon>Agaricomycotina</taxon>
        <taxon>Agaricomycetes</taxon>
        <taxon>Agaricomycetidae</taxon>
        <taxon>Agaricales</taxon>
        <taxon>Tricholomatineae</taxon>
        <taxon>Lyophyllaceae</taxon>
        <taxon>Lyophyllum</taxon>
    </lineage>
</organism>
<protein>
    <submittedName>
        <fullName evidence="1">Uncharacterized protein</fullName>
    </submittedName>
</protein>
<proteinExistence type="predicted"/>
<name>A0A9P3PN47_LYOSH</name>
<accession>A0A9P3PN47</accession>